<sequence>MEFKRFMQLFIIYALSIVIPLLLIEKLQLTSFTGKLAILVIIGYLVLAIPLTIMTLRKSQK</sequence>
<evidence type="ECO:0000256" key="1">
    <source>
        <dbReference type="SAM" id="Phobius"/>
    </source>
</evidence>
<evidence type="ECO:0000313" key="3">
    <source>
        <dbReference type="Proteomes" id="UP000287239"/>
    </source>
</evidence>
<dbReference type="AlphaFoldDB" id="A0A429ZCM2"/>
<gene>
    <name evidence="2" type="ORF">CBF35_14115</name>
</gene>
<accession>A0A429ZCM2</accession>
<name>A0A429ZCM2_9ENTE</name>
<comment type="caution">
    <text evidence="2">The sequence shown here is derived from an EMBL/GenBank/DDBJ whole genome shotgun (WGS) entry which is preliminary data.</text>
</comment>
<dbReference type="Proteomes" id="UP000287239">
    <property type="component" value="Unassembled WGS sequence"/>
</dbReference>
<keyword evidence="3" id="KW-1185">Reference proteome</keyword>
<dbReference type="RefSeq" id="WP_126782276.1">
    <property type="nucleotide sequence ID" value="NZ_CAUQJP010000111.1"/>
</dbReference>
<keyword evidence="1" id="KW-0812">Transmembrane</keyword>
<dbReference type="EMBL" id="NGJU01000029">
    <property type="protein sequence ID" value="RST91434.1"/>
    <property type="molecule type" value="Genomic_DNA"/>
</dbReference>
<keyword evidence="1" id="KW-1133">Transmembrane helix</keyword>
<keyword evidence="1" id="KW-0472">Membrane</keyword>
<feature type="transmembrane region" description="Helical" evidence="1">
    <location>
        <begin position="6"/>
        <end position="24"/>
    </location>
</feature>
<feature type="transmembrane region" description="Helical" evidence="1">
    <location>
        <begin position="36"/>
        <end position="56"/>
    </location>
</feature>
<evidence type="ECO:0000313" key="2">
    <source>
        <dbReference type="EMBL" id="RST91434.1"/>
    </source>
</evidence>
<proteinExistence type="predicted"/>
<dbReference type="GeneID" id="98569481"/>
<dbReference type="OrthoDB" id="2193994at2"/>
<organism evidence="2 3">
    <name type="scientific">Vagococcus salmoninarum</name>
    <dbReference type="NCBI Taxonomy" id="2739"/>
    <lineage>
        <taxon>Bacteria</taxon>
        <taxon>Bacillati</taxon>
        <taxon>Bacillota</taxon>
        <taxon>Bacilli</taxon>
        <taxon>Lactobacillales</taxon>
        <taxon>Enterococcaceae</taxon>
        <taxon>Vagococcus</taxon>
    </lineage>
</organism>
<reference evidence="2 3" key="1">
    <citation type="submission" date="2017-05" db="EMBL/GenBank/DDBJ databases">
        <title>Vagococcus spp. assemblies.</title>
        <authorList>
            <person name="Gulvik C.A."/>
        </authorList>
    </citation>
    <scope>NUCLEOTIDE SEQUENCE [LARGE SCALE GENOMIC DNA]</scope>
    <source>
        <strain evidence="2 3">NCFB 2777</strain>
    </source>
</reference>
<protein>
    <submittedName>
        <fullName evidence="2">Uncharacterized protein</fullName>
    </submittedName>
</protein>